<keyword evidence="5 7" id="KW-0472">Membrane</keyword>
<keyword evidence="3 7" id="KW-0812">Transmembrane</keyword>
<feature type="compositionally biased region" description="Basic and acidic residues" evidence="6">
    <location>
        <begin position="31"/>
        <end position="41"/>
    </location>
</feature>
<feature type="transmembrane region" description="Helical" evidence="7">
    <location>
        <begin position="443"/>
        <end position="464"/>
    </location>
</feature>
<dbReference type="Pfam" id="PF07810">
    <property type="entry name" value="TMC"/>
    <property type="match status" value="1"/>
</dbReference>
<evidence type="ECO:0000313" key="9">
    <source>
        <dbReference type="EMBL" id="KAK8382608.1"/>
    </source>
</evidence>
<feature type="transmembrane region" description="Helical" evidence="7">
    <location>
        <begin position="372"/>
        <end position="393"/>
    </location>
</feature>
<feature type="transmembrane region" description="Helical" evidence="7">
    <location>
        <begin position="670"/>
        <end position="696"/>
    </location>
</feature>
<feature type="transmembrane region" description="Helical" evidence="7">
    <location>
        <begin position="626"/>
        <end position="649"/>
    </location>
</feature>
<evidence type="ECO:0000256" key="2">
    <source>
        <dbReference type="ARBA" id="ARBA00006510"/>
    </source>
</evidence>
<keyword evidence="10" id="KW-1185">Reference proteome</keyword>
<dbReference type="AlphaFoldDB" id="A0AAW0T5V9"/>
<dbReference type="PANTHER" id="PTHR23302">
    <property type="entry name" value="TRANSMEMBRANE CHANNEL-RELATED"/>
    <property type="match status" value="1"/>
</dbReference>
<gene>
    <name evidence="9" type="ORF">O3P69_015441</name>
</gene>
<reference evidence="9 10" key="1">
    <citation type="submission" date="2023-03" db="EMBL/GenBank/DDBJ databases">
        <title>High-quality genome of Scylla paramamosain provides insights in environmental adaptation.</title>
        <authorList>
            <person name="Zhang L."/>
        </authorList>
    </citation>
    <scope>NUCLEOTIDE SEQUENCE [LARGE SCALE GENOMIC DNA]</scope>
    <source>
        <strain evidence="9">LZ_2023a</strain>
        <tissue evidence="9">Muscle</tissue>
    </source>
</reference>
<evidence type="ECO:0000256" key="6">
    <source>
        <dbReference type="SAM" id="MobiDB-lite"/>
    </source>
</evidence>
<dbReference type="Proteomes" id="UP001487740">
    <property type="component" value="Unassembled WGS sequence"/>
</dbReference>
<feature type="transmembrane region" description="Helical" evidence="7">
    <location>
        <begin position="484"/>
        <end position="504"/>
    </location>
</feature>
<dbReference type="GO" id="GO:0008381">
    <property type="term" value="F:mechanosensitive monoatomic ion channel activity"/>
    <property type="evidence" value="ECO:0007669"/>
    <property type="project" value="TreeGrafter"/>
</dbReference>
<evidence type="ECO:0000256" key="7">
    <source>
        <dbReference type="SAM" id="Phobius"/>
    </source>
</evidence>
<dbReference type="EMBL" id="JARAKH010000039">
    <property type="protein sequence ID" value="KAK8382608.1"/>
    <property type="molecule type" value="Genomic_DNA"/>
</dbReference>
<feature type="domain" description="TMC" evidence="8">
    <location>
        <begin position="561"/>
        <end position="668"/>
    </location>
</feature>
<evidence type="ECO:0000256" key="1">
    <source>
        <dbReference type="ARBA" id="ARBA00004141"/>
    </source>
</evidence>
<feature type="compositionally biased region" description="Basic and acidic residues" evidence="6">
    <location>
        <begin position="88"/>
        <end position="104"/>
    </location>
</feature>
<comment type="subcellular location">
    <subcellularLocation>
        <location evidence="1">Membrane</location>
        <topology evidence="1">Multi-pass membrane protein</topology>
    </subcellularLocation>
</comment>
<feature type="transmembrane region" description="Helical" evidence="7">
    <location>
        <begin position="349"/>
        <end position="366"/>
    </location>
</feature>
<protein>
    <recommendedName>
        <fullName evidence="8">TMC domain-containing protein</fullName>
    </recommendedName>
</protein>
<evidence type="ECO:0000259" key="8">
    <source>
        <dbReference type="Pfam" id="PF07810"/>
    </source>
</evidence>
<sequence length="824" mass="92483">MVYSVCKSRLRSGMSSKGRKEHLRQYLANQERSKSANESRRSNKTSGGRNESHGTKESLNTIESGHEVELVKKSGLQRRANAWKRNKHNEDGGRDAEKKERLEEDLPSIRPVSGSFVPPSTMGEASIKERWCNVVGTPLAQRRSWLKHLKQLRQETKETGRCKALRELQQRLTIVKKRMARTMTSMQFGNILTRKIDGRFGASGVAVFNFIRDLLVLNFVISLLMLATLGIPFVTEVILKDKYNDLVMGGWKAWTPNASDYMPPSSSFASLSASPTDSESCFYFKPTFDNNMVQDCSVFYFSKHNQDSPLTPPLVSEILLGKGFVEYSPLFLGCYPAALHDSLYPWPSVHLTAVASVFAVSLVTVVTRVGQWLRYIAFVSGGLIFSKMIFCGYDFSLTDKRFIISKQSILRTEIRAALDEDEFQRSKSRRTPSELARLHIKRIVVNCVICLVVAVGCLVIVMVAKHSLALIGSINFSDPWLEDMAQFLLSFLDTLTVWLLGLVLPPLLSSLGSVEEYSSRVTLLLFILRNAAFRFISIGTLVVSQLSVSAHDASCRSDTPCWETALGKKLYAQVVWDFLMRMVRMLLLLLYRILTIPCALYNDAFLPTFDIAEKVLDVLSLQTLCWLSVPVAPLVPVLVFASLLVMWLLEMAAALLASRPATRVIQVSRSSAMFMVVLTVAWVAAAAHAITVLVFLQPSLGCGPFRGLERACDAFTYSVCVMDGVWTWFRTILLRLDDPAVLWAAVAFMLLPATYYLMLLHCRQNTIEALGRRLKDVSVRPRWDKTKVGRRGGWVGRGGRGQQVRELGRECDGANKARIRWAPR</sequence>
<evidence type="ECO:0000313" key="10">
    <source>
        <dbReference type="Proteomes" id="UP001487740"/>
    </source>
</evidence>
<comment type="similarity">
    <text evidence="2">Belongs to the TMC family.</text>
</comment>
<evidence type="ECO:0000256" key="4">
    <source>
        <dbReference type="ARBA" id="ARBA00022989"/>
    </source>
</evidence>
<dbReference type="InterPro" id="IPR012496">
    <property type="entry name" value="TMC_dom"/>
</dbReference>
<comment type="caution">
    <text evidence="9">The sequence shown here is derived from an EMBL/GenBank/DDBJ whole genome shotgun (WGS) entry which is preliminary data.</text>
</comment>
<organism evidence="9 10">
    <name type="scientific">Scylla paramamosain</name>
    <name type="common">Mud crab</name>
    <dbReference type="NCBI Taxonomy" id="85552"/>
    <lineage>
        <taxon>Eukaryota</taxon>
        <taxon>Metazoa</taxon>
        <taxon>Ecdysozoa</taxon>
        <taxon>Arthropoda</taxon>
        <taxon>Crustacea</taxon>
        <taxon>Multicrustacea</taxon>
        <taxon>Malacostraca</taxon>
        <taxon>Eumalacostraca</taxon>
        <taxon>Eucarida</taxon>
        <taxon>Decapoda</taxon>
        <taxon>Pleocyemata</taxon>
        <taxon>Brachyura</taxon>
        <taxon>Eubrachyura</taxon>
        <taxon>Portunoidea</taxon>
        <taxon>Portunidae</taxon>
        <taxon>Portuninae</taxon>
        <taxon>Scylla</taxon>
    </lineage>
</organism>
<feature type="transmembrane region" description="Helical" evidence="7">
    <location>
        <begin position="586"/>
        <end position="606"/>
    </location>
</feature>
<dbReference type="InterPro" id="IPR038900">
    <property type="entry name" value="TMC"/>
</dbReference>
<keyword evidence="4 7" id="KW-1133">Transmembrane helix</keyword>
<accession>A0AAW0T5V9</accession>
<evidence type="ECO:0000256" key="5">
    <source>
        <dbReference type="ARBA" id="ARBA00023136"/>
    </source>
</evidence>
<dbReference type="PANTHER" id="PTHR23302:SF24">
    <property type="entry name" value="TMC DOMAIN-CONTAINING PROTEIN"/>
    <property type="match status" value="1"/>
</dbReference>
<proteinExistence type="inferred from homology"/>
<evidence type="ECO:0000256" key="3">
    <source>
        <dbReference type="ARBA" id="ARBA00022692"/>
    </source>
</evidence>
<feature type="region of interest" description="Disordered" evidence="6">
    <location>
        <begin position="1"/>
        <end position="119"/>
    </location>
</feature>
<name>A0AAW0T5V9_SCYPA</name>
<dbReference type="GO" id="GO:0005886">
    <property type="term" value="C:plasma membrane"/>
    <property type="evidence" value="ECO:0007669"/>
    <property type="project" value="InterPro"/>
</dbReference>
<feature type="transmembrane region" description="Helical" evidence="7">
    <location>
        <begin position="740"/>
        <end position="760"/>
    </location>
</feature>
<feature type="transmembrane region" description="Helical" evidence="7">
    <location>
        <begin position="215"/>
        <end position="239"/>
    </location>
</feature>